<organism evidence="2 3">
    <name type="scientific">Formosa sediminum</name>
    <dbReference type="NCBI Taxonomy" id="2594004"/>
    <lineage>
        <taxon>Bacteria</taxon>
        <taxon>Pseudomonadati</taxon>
        <taxon>Bacteroidota</taxon>
        <taxon>Flavobacteriia</taxon>
        <taxon>Flavobacteriales</taxon>
        <taxon>Flavobacteriaceae</taxon>
        <taxon>Formosa</taxon>
    </lineage>
</organism>
<dbReference type="RefSeq" id="WP_143381654.1">
    <property type="nucleotide sequence ID" value="NZ_CP041637.1"/>
</dbReference>
<gene>
    <name evidence="2" type="ORF">FNB79_12660</name>
</gene>
<evidence type="ECO:0000313" key="2">
    <source>
        <dbReference type="EMBL" id="QDO94779.1"/>
    </source>
</evidence>
<accession>A0A516GTE3</accession>
<dbReference type="NCBIfam" id="NF040945">
    <property type="entry name" value="CCC_membrane"/>
    <property type="match status" value="1"/>
</dbReference>
<dbReference type="KEGG" id="fop:FNB79_12660"/>
<dbReference type="EMBL" id="CP041637">
    <property type="protein sequence ID" value="QDO94779.1"/>
    <property type="molecule type" value="Genomic_DNA"/>
</dbReference>
<proteinExistence type="predicted"/>
<dbReference type="AlphaFoldDB" id="A0A516GTE3"/>
<evidence type="ECO:0000313" key="3">
    <source>
        <dbReference type="Proteomes" id="UP000319209"/>
    </source>
</evidence>
<evidence type="ECO:0008006" key="4">
    <source>
        <dbReference type="Google" id="ProtNLM"/>
    </source>
</evidence>
<sequence length="107" mass="11849">MERTYLKTTTIYVLSILGLLCCCIAGIGVIPSGIAFYMANNSLKDVELNPDGYDNIEGMNTAKTIALVMLIINGLYLIYSIYSIATADWDLVIEQFQKGMEEGGYEF</sequence>
<reference evidence="2 3" key="1">
    <citation type="submission" date="2019-07" db="EMBL/GenBank/DDBJ databases">
        <title>Genome sequencing for Formosa sp. PS13.</title>
        <authorList>
            <person name="Park S.-J."/>
        </authorList>
    </citation>
    <scope>NUCLEOTIDE SEQUENCE [LARGE SCALE GENOMIC DNA]</scope>
    <source>
        <strain evidence="2 3">PS13</strain>
    </source>
</reference>
<keyword evidence="1" id="KW-0812">Transmembrane</keyword>
<keyword evidence="1" id="KW-0472">Membrane</keyword>
<feature type="transmembrane region" description="Helical" evidence="1">
    <location>
        <begin position="59"/>
        <end position="79"/>
    </location>
</feature>
<keyword evidence="3" id="KW-1185">Reference proteome</keyword>
<dbReference type="OrthoDB" id="1099888at2"/>
<protein>
    <recommendedName>
        <fullName evidence="4">DUF4190 domain-containing protein</fullName>
    </recommendedName>
</protein>
<feature type="transmembrane region" description="Helical" evidence="1">
    <location>
        <begin position="12"/>
        <end position="39"/>
    </location>
</feature>
<keyword evidence="1" id="KW-1133">Transmembrane helix</keyword>
<name>A0A516GTE3_9FLAO</name>
<dbReference type="Proteomes" id="UP000319209">
    <property type="component" value="Chromosome"/>
</dbReference>
<evidence type="ECO:0000256" key="1">
    <source>
        <dbReference type="SAM" id="Phobius"/>
    </source>
</evidence>